<keyword evidence="9" id="KW-1185">Reference proteome</keyword>
<evidence type="ECO:0000256" key="1">
    <source>
        <dbReference type="ARBA" id="ARBA00004141"/>
    </source>
</evidence>
<evidence type="ECO:0000256" key="2">
    <source>
        <dbReference type="ARBA" id="ARBA00022692"/>
    </source>
</evidence>
<dbReference type="Proteomes" id="UP001152795">
    <property type="component" value="Unassembled WGS sequence"/>
</dbReference>
<evidence type="ECO:0000313" key="9">
    <source>
        <dbReference type="Proteomes" id="UP001152795"/>
    </source>
</evidence>
<evidence type="ECO:0000256" key="6">
    <source>
        <dbReference type="ARBA" id="ARBA00023170"/>
    </source>
</evidence>
<proteinExistence type="predicted"/>
<dbReference type="PROSITE" id="PS50262">
    <property type="entry name" value="G_PROTEIN_RECEP_F1_2"/>
    <property type="match status" value="1"/>
</dbReference>
<keyword evidence="4" id="KW-0297">G-protein coupled receptor</keyword>
<dbReference type="InterPro" id="IPR000276">
    <property type="entry name" value="GPCR_Rhodpsn"/>
</dbReference>
<sequence length="320" mass="35442">MANAKNMSYHGNGTNLYECYAAAVIAVVAWNILFIGLIANFVLFYLVLKKLASGRRSDKLHLLNIIVANLFSLFGSLLGEILARGNIIPSAQTYCLFYHQVNFISLFNNLTSMAALCYILYENIVKFPANRLFSFSLSLKVTAASWILSLVLVPACISGFFVAEKEGVGRICKTNIDQTPTFEESASFFSLIVLVTIWISVCATISRISLTGVASKLKQHRKQTQELRIHNNSIVKVVSFNKQAYVMVFSYSICWIPFGIAAALTAANVILFHSCVYFACLVGAHASAASTPLIYLTIDKRFRVKCCSNQKARPRQISVN</sequence>
<keyword evidence="5" id="KW-0472">Membrane</keyword>
<dbReference type="InterPro" id="IPR050125">
    <property type="entry name" value="GPCR_opsins"/>
</dbReference>
<dbReference type="GO" id="GO:0004930">
    <property type="term" value="F:G protein-coupled receptor activity"/>
    <property type="evidence" value="ECO:0007669"/>
    <property type="project" value="UniProtKB-KW"/>
</dbReference>
<dbReference type="EMBL" id="CACRXK020001102">
    <property type="protein sequence ID" value="CAB3986988.1"/>
    <property type="molecule type" value="Genomic_DNA"/>
</dbReference>
<reference evidence="8" key="1">
    <citation type="submission" date="2020-04" db="EMBL/GenBank/DDBJ databases">
        <authorList>
            <person name="Alioto T."/>
            <person name="Alioto T."/>
            <person name="Gomez Garrido J."/>
        </authorList>
    </citation>
    <scope>NUCLEOTIDE SEQUENCE</scope>
    <source>
        <strain evidence="8">A484AB</strain>
    </source>
</reference>
<dbReference type="AlphaFoldDB" id="A0A6S7G4Y2"/>
<evidence type="ECO:0000256" key="3">
    <source>
        <dbReference type="ARBA" id="ARBA00022989"/>
    </source>
</evidence>
<dbReference type="CDD" id="cd00637">
    <property type="entry name" value="7tm_classA_rhodopsin-like"/>
    <property type="match status" value="1"/>
</dbReference>
<evidence type="ECO:0000313" key="8">
    <source>
        <dbReference type="EMBL" id="CAB3986988.1"/>
    </source>
</evidence>
<keyword evidence="7" id="KW-0807">Transducer</keyword>
<organism evidence="8 9">
    <name type="scientific">Paramuricea clavata</name>
    <name type="common">Red gorgonian</name>
    <name type="synonym">Violescent sea-whip</name>
    <dbReference type="NCBI Taxonomy" id="317549"/>
    <lineage>
        <taxon>Eukaryota</taxon>
        <taxon>Metazoa</taxon>
        <taxon>Cnidaria</taxon>
        <taxon>Anthozoa</taxon>
        <taxon>Octocorallia</taxon>
        <taxon>Malacalcyonacea</taxon>
        <taxon>Plexauridae</taxon>
        <taxon>Paramuricea</taxon>
    </lineage>
</organism>
<protein>
    <submittedName>
        <fullName evidence="8">Neuropeptide Y receptor type 6-like</fullName>
    </submittedName>
</protein>
<keyword evidence="6 8" id="KW-0675">Receptor</keyword>
<dbReference type="InterPro" id="IPR017452">
    <property type="entry name" value="GPCR_Rhodpsn_7TM"/>
</dbReference>
<dbReference type="OrthoDB" id="5956599at2759"/>
<comment type="caution">
    <text evidence="8">The sequence shown here is derived from an EMBL/GenBank/DDBJ whole genome shotgun (WGS) entry which is preliminary data.</text>
</comment>
<dbReference type="PANTHER" id="PTHR24240">
    <property type="entry name" value="OPSIN"/>
    <property type="match status" value="1"/>
</dbReference>
<gene>
    <name evidence="8" type="ORF">PACLA_8A052274</name>
</gene>
<evidence type="ECO:0000256" key="7">
    <source>
        <dbReference type="ARBA" id="ARBA00023224"/>
    </source>
</evidence>
<dbReference type="GO" id="GO:0016020">
    <property type="term" value="C:membrane"/>
    <property type="evidence" value="ECO:0007669"/>
    <property type="project" value="UniProtKB-SubCell"/>
</dbReference>
<evidence type="ECO:0000256" key="5">
    <source>
        <dbReference type="ARBA" id="ARBA00023136"/>
    </source>
</evidence>
<name>A0A6S7G4Y2_PARCT</name>
<evidence type="ECO:0000256" key="4">
    <source>
        <dbReference type="ARBA" id="ARBA00023040"/>
    </source>
</evidence>
<keyword evidence="3" id="KW-1133">Transmembrane helix</keyword>
<keyword evidence="2" id="KW-0812">Transmembrane</keyword>
<accession>A0A6S7G4Y2</accession>
<dbReference type="Gene3D" id="1.20.1070.10">
    <property type="entry name" value="Rhodopsin 7-helix transmembrane proteins"/>
    <property type="match status" value="1"/>
</dbReference>
<dbReference type="PRINTS" id="PR00237">
    <property type="entry name" value="GPCRRHODOPSN"/>
</dbReference>
<dbReference type="SUPFAM" id="SSF81321">
    <property type="entry name" value="Family A G protein-coupled receptor-like"/>
    <property type="match status" value="1"/>
</dbReference>
<comment type="subcellular location">
    <subcellularLocation>
        <location evidence="1">Membrane</location>
        <topology evidence="1">Multi-pass membrane protein</topology>
    </subcellularLocation>
</comment>